<sequence>HPQGRGHDLGHRQRAARLPHRPVSDHGAGHEREDALDRAADGRWRPVRNRRRRQRTEACAAVRRGELPALGFAGRVPCARGVAGAPRRALRRCARARARRCAGRCERPHSRREPFAGAQGRRARQSRHAFLPGAVLGARAGRPEHRCLAAGGVRAARAAAGNGRGEDPGRADRGAGPAGGDRRLLPAGHGAPVAGNAPECDAQRRARGAAHAL</sequence>
<reference evidence="2" key="1">
    <citation type="submission" date="2020-02" db="EMBL/GenBank/DDBJ databases">
        <authorList>
            <person name="Meier V. D."/>
        </authorList>
    </citation>
    <scope>NUCLEOTIDE SEQUENCE</scope>
    <source>
        <strain evidence="2">AVDCRST_MAG71</strain>
    </source>
</reference>
<evidence type="ECO:0000256" key="1">
    <source>
        <dbReference type="SAM" id="MobiDB-lite"/>
    </source>
</evidence>
<feature type="non-terminal residue" evidence="2">
    <location>
        <position position="1"/>
    </location>
</feature>
<feature type="non-terminal residue" evidence="2">
    <location>
        <position position="213"/>
    </location>
</feature>
<feature type="region of interest" description="Disordered" evidence="1">
    <location>
        <begin position="1"/>
        <end position="40"/>
    </location>
</feature>
<dbReference type="GO" id="GO:0004450">
    <property type="term" value="F:isocitrate dehydrogenase (NADP+) activity"/>
    <property type="evidence" value="ECO:0007669"/>
    <property type="project" value="UniProtKB-EC"/>
</dbReference>
<dbReference type="EMBL" id="CADCUA010000495">
    <property type="protein sequence ID" value="CAA9338612.1"/>
    <property type="molecule type" value="Genomic_DNA"/>
</dbReference>
<organism evidence="2">
    <name type="scientific">uncultured Lysobacter sp</name>
    <dbReference type="NCBI Taxonomy" id="271060"/>
    <lineage>
        <taxon>Bacteria</taxon>
        <taxon>Pseudomonadati</taxon>
        <taxon>Pseudomonadota</taxon>
        <taxon>Gammaproteobacteria</taxon>
        <taxon>Lysobacterales</taxon>
        <taxon>Lysobacteraceae</taxon>
        <taxon>Lysobacter</taxon>
        <taxon>environmental samples</taxon>
    </lineage>
</organism>
<dbReference type="AlphaFoldDB" id="A0A6J4LQA5"/>
<proteinExistence type="predicted"/>
<protein>
    <submittedName>
        <fullName evidence="2">Isocitrate dehydrogenase [NADP] Monomeric isocitrate dehydrogenase [NADP]</fullName>
        <ecNumber evidence="2">1.1.1.42</ecNumber>
    </submittedName>
</protein>
<feature type="compositionally biased region" description="Basic and acidic residues" evidence="1">
    <location>
        <begin position="22"/>
        <end position="40"/>
    </location>
</feature>
<feature type="compositionally biased region" description="Basic and acidic residues" evidence="1">
    <location>
        <begin position="164"/>
        <end position="173"/>
    </location>
</feature>
<accession>A0A6J4LQA5</accession>
<keyword evidence="2" id="KW-0560">Oxidoreductase</keyword>
<dbReference type="EC" id="1.1.1.42" evidence="2"/>
<feature type="compositionally biased region" description="Basic and acidic residues" evidence="1">
    <location>
        <begin position="1"/>
        <end position="11"/>
    </location>
</feature>
<feature type="region of interest" description="Disordered" evidence="1">
    <location>
        <begin position="159"/>
        <end position="213"/>
    </location>
</feature>
<evidence type="ECO:0000313" key="2">
    <source>
        <dbReference type="EMBL" id="CAA9338612.1"/>
    </source>
</evidence>
<gene>
    <name evidence="2" type="ORF">AVDCRST_MAG71-2133</name>
</gene>
<name>A0A6J4LQA5_9GAMM</name>